<dbReference type="PANTHER" id="PTHR18916">
    <property type="entry name" value="DYNACTIN 1-RELATED MICROTUBULE-BINDING"/>
    <property type="match status" value="1"/>
</dbReference>
<accession>A0A819XLE1</accession>
<proteinExistence type="predicted"/>
<dbReference type="AlphaFoldDB" id="A0A819XLE1"/>
<organism evidence="3 4">
    <name type="scientific">Rotaria sordida</name>
    <dbReference type="NCBI Taxonomy" id="392033"/>
    <lineage>
        <taxon>Eukaryota</taxon>
        <taxon>Metazoa</taxon>
        <taxon>Spiralia</taxon>
        <taxon>Gnathifera</taxon>
        <taxon>Rotifera</taxon>
        <taxon>Eurotatoria</taxon>
        <taxon>Bdelloidea</taxon>
        <taxon>Philodinida</taxon>
        <taxon>Philodinidae</taxon>
        <taxon>Rotaria</taxon>
    </lineage>
</organism>
<comment type="caution">
    <text evidence="3">The sequence shown here is derived from an EMBL/GenBank/DDBJ whole genome shotgun (WGS) entry which is preliminary data.</text>
</comment>
<dbReference type="InterPro" id="IPR000938">
    <property type="entry name" value="CAP-Gly_domain"/>
</dbReference>
<evidence type="ECO:0000313" key="3">
    <source>
        <dbReference type="EMBL" id="CAF4143981.1"/>
    </source>
</evidence>
<reference evidence="3" key="1">
    <citation type="submission" date="2021-02" db="EMBL/GenBank/DDBJ databases">
        <authorList>
            <person name="Nowell W R."/>
        </authorList>
    </citation>
    <scope>NUCLEOTIDE SEQUENCE</scope>
</reference>
<evidence type="ECO:0000259" key="1">
    <source>
        <dbReference type="PROSITE" id="PS50245"/>
    </source>
</evidence>
<dbReference type="EMBL" id="CAJNOT010000102">
    <property type="protein sequence ID" value="CAF0839792.1"/>
    <property type="molecule type" value="Genomic_DNA"/>
</dbReference>
<dbReference type="Gene3D" id="2.30.30.190">
    <property type="entry name" value="CAP Gly-rich-like domain"/>
    <property type="match status" value="1"/>
</dbReference>
<dbReference type="PROSITE" id="PS50245">
    <property type="entry name" value="CAP_GLY_2"/>
    <property type="match status" value="1"/>
</dbReference>
<name>A0A819XLE1_9BILA</name>
<gene>
    <name evidence="3" type="ORF">JBS370_LOCUS33637</name>
    <name evidence="2" type="ORF">ZHD862_LOCUS4321</name>
</gene>
<dbReference type="SUPFAM" id="SSF74924">
    <property type="entry name" value="Cap-Gly domain"/>
    <property type="match status" value="1"/>
</dbReference>
<dbReference type="InterPro" id="IPR036859">
    <property type="entry name" value="CAP-Gly_dom_sf"/>
</dbReference>
<evidence type="ECO:0000313" key="2">
    <source>
        <dbReference type="EMBL" id="CAF0839792.1"/>
    </source>
</evidence>
<dbReference type="Proteomes" id="UP000663836">
    <property type="component" value="Unassembled WGS sequence"/>
</dbReference>
<dbReference type="Pfam" id="PF01302">
    <property type="entry name" value="CAP_GLY"/>
    <property type="match status" value="1"/>
</dbReference>
<dbReference type="SMART" id="SM01052">
    <property type="entry name" value="CAP_GLY"/>
    <property type="match status" value="1"/>
</dbReference>
<dbReference type="Proteomes" id="UP000663864">
    <property type="component" value="Unassembled WGS sequence"/>
</dbReference>
<evidence type="ECO:0000313" key="4">
    <source>
        <dbReference type="Proteomes" id="UP000663836"/>
    </source>
</evidence>
<dbReference type="EMBL" id="CAJOBD010009914">
    <property type="protein sequence ID" value="CAF4143981.1"/>
    <property type="molecule type" value="Genomic_DNA"/>
</dbReference>
<protein>
    <recommendedName>
        <fullName evidence="1">CAP-Gly domain-containing protein</fullName>
    </recommendedName>
</protein>
<sequence>MASSVHSITFHIGDKVYCHNHLAIVRFIGRTVFADGIWIGIEFVSRPLGKNDGSVNGQIYFQCKPNHGLFIRPNRLTLTKK</sequence>
<feature type="domain" description="CAP-Gly" evidence="1">
    <location>
        <begin position="29"/>
        <end position="72"/>
    </location>
</feature>
<dbReference type="PROSITE" id="PS00845">
    <property type="entry name" value="CAP_GLY_1"/>
    <property type="match status" value="1"/>
</dbReference>